<evidence type="ECO:0000256" key="1">
    <source>
        <dbReference type="SAM" id="Phobius"/>
    </source>
</evidence>
<evidence type="ECO:0000313" key="2">
    <source>
        <dbReference type="EMBL" id="GAP37889.1"/>
    </source>
</evidence>
<keyword evidence="1" id="KW-0472">Membrane</keyword>
<dbReference type="STRING" id="1547922.ISF6_4083"/>
<keyword evidence="3" id="KW-1185">Reference proteome</keyword>
<keyword evidence="1" id="KW-0812">Transmembrane</keyword>
<reference evidence="2 3" key="2">
    <citation type="journal article" date="2016" name="Science">
        <title>A bacterium that degrades and assimilates poly(ethylene terephthalate).</title>
        <authorList>
            <person name="Yoshida S."/>
            <person name="Hiraga K."/>
            <person name="Takehana T."/>
            <person name="Taniguchi I."/>
            <person name="Yamaji H."/>
            <person name="Maeda Y."/>
            <person name="Toyohara K."/>
            <person name="Miyamoto K."/>
            <person name="Kimura Y."/>
            <person name="Oda K."/>
        </authorList>
    </citation>
    <scope>NUCLEOTIDE SEQUENCE [LARGE SCALE GENOMIC DNA]</scope>
    <source>
        <strain evidence="3">NBRC 110686 / TISTR 2288 / 201-F6</strain>
    </source>
</reference>
<dbReference type="EMBL" id="BBYR01000060">
    <property type="protein sequence ID" value="GAP37889.1"/>
    <property type="molecule type" value="Genomic_DNA"/>
</dbReference>
<organism evidence="2 3">
    <name type="scientific">Piscinibacter sakaiensis</name>
    <name type="common">Ideonella sakaiensis</name>
    <dbReference type="NCBI Taxonomy" id="1547922"/>
    <lineage>
        <taxon>Bacteria</taxon>
        <taxon>Pseudomonadati</taxon>
        <taxon>Pseudomonadota</taxon>
        <taxon>Betaproteobacteria</taxon>
        <taxon>Burkholderiales</taxon>
        <taxon>Sphaerotilaceae</taxon>
        <taxon>Piscinibacter</taxon>
    </lineage>
</organism>
<protein>
    <submittedName>
        <fullName evidence="2">Uncharacterized protein</fullName>
    </submittedName>
</protein>
<accession>A0A0K8P5U4</accession>
<comment type="caution">
    <text evidence="2">The sequence shown here is derived from an EMBL/GenBank/DDBJ whole genome shotgun (WGS) entry which is preliminary data.</text>
</comment>
<proteinExistence type="predicted"/>
<feature type="transmembrane region" description="Helical" evidence="1">
    <location>
        <begin position="12"/>
        <end position="34"/>
    </location>
</feature>
<keyword evidence="1" id="KW-1133">Transmembrane helix</keyword>
<gene>
    <name evidence="2" type="ORF">ISF6_4083</name>
</gene>
<dbReference type="Proteomes" id="UP000037660">
    <property type="component" value="Unassembled WGS sequence"/>
</dbReference>
<reference evidence="3" key="1">
    <citation type="submission" date="2015-07" db="EMBL/GenBank/DDBJ databases">
        <title>Discovery of a poly(ethylene terephthalate assimilation.</title>
        <authorList>
            <person name="Yoshida S."/>
            <person name="Hiraga K."/>
            <person name="Takehana T."/>
            <person name="Taniguchi I."/>
            <person name="Yamaji H."/>
            <person name="Maeda Y."/>
            <person name="Toyohara K."/>
            <person name="Miyamoto K."/>
            <person name="Kimura Y."/>
            <person name="Oda K."/>
        </authorList>
    </citation>
    <scope>NUCLEOTIDE SEQUENCE [LARGE SCALE GENOMIC DNA]</scope>
    <source>
        <strain evidence="3">NBRC 110686 / TISTR 2288 / 201-F6</strain>
    </source>
</reference>
<sequence length="108" mass="12455">MRRSEQLVTEMTTALIWTGFCVWVALGAALTAWACELVELAVLAADFTRFMLAEARAAERKRKPIRWFTRIWWTFISKGVPPRIGYSSGALWTGFRQWYVPPASSRQR</sequence>
<dbReference type="AlphaFoldDB" id="A0A0K8P5U4"/>
<evidence type="ECO:0000313" key="3">
    <source>
        <dbReference type="Proteomes" id="UP000037660"/>
    </source>
</evidence>
<name>A0A0K8P5U4_PISS1</name>